<dbReference type="Gene3D" id="2.20.110.10">
    <property type="entry name" value="Histone H3 K4-specific methyltransferase SET7/9 N-terminal domain"/>
    <property type="match status" value="1"/>
</dbReference>
<keyword evidence="2" id="KW-0677">Repeat</keyword>
<sequence length="133" mass="14979">MLIGKYQVPLSHRMRGLYKYPDGSEYNGNWNDEGQRHGYGHMKFPDGTEYYGTFDNGLCSGSGIMLFSDTSSSSKQETPDKSQGLVTFSDGTHGLPRNEGYFDGNKMTRREKCPHVIRKAQDAAIRAKDSRRS</sequence>
<gene>
    <name evidence="5" type="ORF">KUTeg_005120</name>
</gene>
<dbReference type="InterPro" id="IPR052315">
    <property type="entry name" value="MORN4"/>
</dbReference>
<dbReference type="PANTHER" id="PTHR46614:SF1">
    <property type="entry name" value="MORN REPEAT-CONTAINING PROTEIN 4"/>
    <property type="match status" value="1"/>
</dbReference>
<protein>
    <recommendedName>
        <fullName evidence="7">MORN repeat-containing protein 4</fullName>
    </recommendedName>
</protein>
<feature type="region of interest" description="Disordered" evidence="4">
    <location>
        <begin position="69"/>
        <end position="107"/>
    </location>
</feature>
<comment type="caution">
    <text evidence="5">The sequence shown here is derived from an EMBL/GenBank/DDBJ whole genome shotgun (WGS) entry which is preliminary data.</text>
</comment>
<name>A0ABQ9FM02_TEGGR</name>
<evidence type="ECO:0000256" key="1">
    <source>
        <dbReference type="ARBA" id="ARBA00004316"/>
    </source>
</evidence>
<dbReference type="InterPro" id="IPR003409">
    <property type="entry name" value="MORN"/>
</dbReference>
<comment type="subcellular location">
    <subcellularLocation>
        <location evidence="1">Cell projection</location>
    </subcellularLocation>
</comment>
<dbReference type="Proteomes" id="UP001217089">
    <property type="component" value="Unassembled WGS sequence"/>
</dbReference>
<dbReference type="SUPFAM" id="SSF82185">
    <property type="entry name" value="Histone H3 K4-specific methyltransferase SET7/9 N-terminal domain"/>
    <property type="match status" value="1"/>
</dbReference>
<evidence type="ECO:0000313" key="6">
    <source>
        <dbReference type="Proteomes" id="UP001217089"/>
    </source>
</evidence>
<accession>A0ABQ9FM02</accession>
<evidence type="ECO:0000256" key="3">
    <source>
        <dbReference type="ARBA" id="ARBA00023273"/>
    </source>
</evidence>
<dbReference type="Pfam" id="PF02493">
    <property type="entry name" value="MORN"/>
    <property type="match status" value="3"/>
</dbReference>
<organism evidence="5 6">
    <name type="scientific">Tegillarca granosa</name>
    <name type="common">Malaysian cockle</name>
    <name type="synonym">Anadara granosa</name>
    <dbReference type="NCBI Taxonomy" id="220873"/>
    <lineage>
        <taxon>Eukaryota</taxon>
        <taxon>Metazoa</taxon>
        <taxon>Spiralia</taxon>
        <taxon>Lophotrochozoa</taxon>
        <taxon>Mollusca</taxon>
        <taxon>Bivalvia</taxon>
        <taxon>Autobranchia</taxon>
        <taxon>Pteriomorphia</taxon>
        <taxon>Arcoida</taxon>
        <taxon>Arcoidea</taxon>
        <taxon>Arcidae</taxon>
        <taxon>Tegillarca</taxon>
    </lineage>
</organism>
<proteinExistence type="predicted"/>
<evidence type="ECO:0000313" key="5">
    <source>
        <dbReference type="EMBL" id="KAJ8317216.1"/>
    </source>
</evidence>
<evidence type="ECO:0000256" key="2">
    <source>
        <dbReference type="ARBA" id="ARBA00022737"/>
    </source>
</evidence>
<reference evidence="5 6" key="1">
    <citation type="submission" date="2022-12" db="EMBL/GenBank/DDBJ databases">
        <title>Chromosome-level genome of Tegillarca granosa.</title>
        <authorList>
            <person name="Kim J."/>
        </authorList>
    </citation>
    <scope>NUCLEOTIDE SEQUENCE [LARGE SCALE GENOMIC DNA]</scope>
    <source>
        <strain evidence="5">Teg-2019</strain>
        <tissue evidence="5">Adductor muscle</tissue>
    </source>
</reference>
<keyword evidence="3" id="KW-0966">Cell projection</keyword>
<keyword evidence="6" id="KW-1185">Reference proteome</keyword>
<evidence type="ECO:0008006" key="7">
    <source>
        <dbReference type="Google" id="ProtNLM"/>
    </source>
</evidence>
<dbReference type="SMART" id="SM00698">
    <property type="entry name" value="MORN"/>
    <property type="match status" value="2"/>
</dbReference>
<evidence type="ECO:0000256" key="4">
    <source>
        <dbReference type="SAM" id="MobiDB-lite"/>
    </source>
</evidence>
<dbReference type="EMBL" id="JARBDR010000246">
    <property type="protein sequence ID" value="KAJ8317216.1"/>
    <property type="molecule type" value="Genomic_DNA"/>
</dbReference>
<dbReference type="PANTHER" id="PTHR46614">
    <property type="entry name" value="MORN REPEAT-CONTAINING PROTEIN 4"/>
    <property type="match status" value="1"/>
</dbReference>